<evidence type="ECO:0000313" key="1">
    <source>
        <dbReference type="EMBL" id="KRR04732.1"/>
    </source>
</evidence>
<dbReference type="OrthoDB" id="9861500at2"/>
<dbReference type="RefSeq" id="WP_057852077.1">
    <property type="nucleotide sequence ID" value="NZ_LLXX01000122.1"/>
</dbReference>
<evidence type="ECO:0000313" key="2">
    <source>
        <dbReference type="Proteomes" id="UP000051913"/>
    </source>
</evidence>
<protein>
    <submittedName>
        <fullName evidence="1">Uncharacterized protein</fullName>
    </submittedName>
</protein>
<dbReference type="Proteomes" id="UP000051913">
    <property type="component" value="Unassembled WGS sequence"/>
</dbReference>
<accession>A0A0R3LA13</accession>
<name>A0A0R3LA13_9BRAD</name>
<dbReference type="AlphaFoldDB" id="A0A0R3LA13"/>
<dbReference type="STRING" id="1518501.CQ10_30985"/>
<sequence>MTETLFIDAIDVSPRKLSFAFGDDLHSTIEAVVGAAYDSGPDRNSLIIGPLSERYCRLVKLTGFDELPPETSRFDARGETPDGLPT</sequence>
<reference evidence="1 2" key="1">
    <citation type="submission" date="2014-03" db="EMBL/GenBank/DDBJ databases">
        <title>Bradyrhizobium valentinum sp. nov., isolated from effective nodules of Lupinus mariae-josephae, a lupine endemic of basic-lime soils in Eastern Spain.</title>
        <authorList>
            <person name="Duran D."/>
            <person name="Rey L."/>
            <person name="Navarro A."/>
            <person name="Busquets A."/>
            <person name="Imperial J."/>
            <person name="Ruiz-Argueso T."/>
        </authorList>
    </citation>
    <scope>NUCLEOTIDE SEQUENCE [LARGE SCALE GENOMIC DNA]</scope>
    <source>
        <strain evidence="1 2">LmjM3</strain>
    </source>
</reference>
<keyword evidence="2" id="KW-1185">Reference proteome</keyword>
<proteinExistence type="predicted"/>
<dbReference type="EMBL" id="LLXX01000122">
    <property type="protein sequence ID" value="KRR04732.1"/>
    <property type="molecule type" value="Genomic_DNA"/>
</dbReference>
<organism evidence="1 2">
    <name type="scientific">Bradyrhizobium valentinum</name>
    <dbReference type="NCBI Taxonomy" id="1518501"/>
    <lineage>
        <taxon>Bacteria</taxon>
        <taxon>Pseudomonadati</taxon>
        <taxon>Pseudomonadota</taxon>
        <taxon>Alphaproteobacteria</taxon>
        <taxon>Hyphomicrobiales</taxon>
        <taxon>Nitrobacteraceae</taxon>
        <taxon>Bradyrhizobium</taxon>
    </lineage>
</organism>
<comment type="caution">
    <text evidence="1">The sequence shown here is derived from an EMBL/GenBank/DDBJ whole genome shotgun (WGS) entry which is preliminary data.</text>
</comment>
<gene>
    <name evidence="1" type="ORF">CP49_18695</name>
</gene>